<name>A0ABQ2PM65_9NEIS</name>
<comment type="similarity">
    <text evidence="1">Belongs to the UPF0751 family.</text>
</comment>
<gene>
    <name evidence="2" type="ORF">GCM10010971_22350</name>
</gene>
<dbReference type="RefSeq" id="WP_188693305.1">
    <property type="nucleotide sequence ID" value="NZ_BMLY01000003.1"/>
</dbReference>
<evidence type="ECO:0000313" key="2">
    <source>
        <dbReference type="EMBL" id="GGP26416.1"/>
    </source>
</evidence>
<dbReference type="Proteomes" id="UP000621859">
    <property type="component" value="Unassembled WGS sequence"/>
</dbReference>
<reference evidence="3" key="1">
    <citation type="journal article" date="2019" name="Int. J. Syst. Evol. Microbiol.">
        <title>The Global Catalogue of Microorganisms (GCM) 10K type strain sequencing project: providing services to taxonomists for standard genome sequencing and annotation.</title>
        <authorList>
            <consortium name="The Broad Institute Genomics Platform"/>
            <consortium name="The Broad Institute Genome Sequencing Center for Infectious Disease"/>
            <person name="Wu L."/>
            <person name="Ma J."/>
        </authorList>
    </citation>
    <scope>NUCLEOTIDE SEQUENCE [LARGE SCALE GENOMIC DNA]</scope>
    <source>
        <strain evidence="3">CGMCC 1.8860</strain>
    </source>
</reference>
<protein>
    <recommendedName>
        <fullName evidence="4">DUF2325 domain-containing protein</fullName>
    </recommendedName>
</protein>
<evidence type="ECO:0000313" key="3">
    <source>
        <dbReference type="Proteomes" id="UP000621859"/>
    </source>
</evidence>
<dbReference type="Pfam" id="PF10087">
    <property type="entry name" value="DUF2325"/>
    <property type="match status" value="1"/>
</dbReference>
<comment type="caution">
    <text evidence="2">The sequence shown here is derived from an EMBL/GenBank/DDBJ whole genome shotgun (WGS) entry which is preliminary data.</text>
</comment>
<accession>A0ABQ2PM65</accession>
<dbReference type="InterPro" id="IPR016772">
    <property type="entry name" value="UCP020408"/>
</dbReference>
<dbReference type="EMBL" id="BMLY01000003">
    <property type="protein sequence ID" value="GGP26416.1"/>
    <property type="molecule type" value="Genomic_DNA"/>
</dbReference>
<proteinExistence type="inferred from homology"/>
<sequence length="102" mass="11535">MNAYLIGADRLGNIPQLLDRYGIRIAAHLSGRDASHQRKPTSARGADLIILFTDFMGHNVMRNYRQLATQNNIRFVACRRSVCDLEQSLLPVLQRAAVHQHP</sequence>
<keyword evidence="3" id="KW-1185">Reference proteome</keyword>
<dbReference type="PIRSF" id="PIRSF020408">
    <property type="entry name" value="UCP020408"/>
    <property type="match status" value="1"/>
</dbReference>
<organism evidence="2 3">
    <name type="scientific">Silvimonas amylolytica</name>
    <dbReference type="NCBI Taxonomy" id="449663"/>
    <lineage>
        <taxon>Bacteria</taxon>
        <taxon>Pseudomonadati</taxon>
        <taxon>Pseudomonadota</taxon>
        <taxon>Betaproteobacteria</taxon>
        <taxon>Neisseriales</taxon>
        <taxon>Chitinibacteraceae</taxon>
        <taxon>Silvimonas</taxon>
    </lineage>
</organism>
<evidence type="ECO:0000256" key="1">
    <source>
        <dbReference type="ARBA" id="ARBA00007189"/>
    </source>
</evidence>
<evidence type="ECO:0008006" key="4">
    <source>
        <dbReference type="Google" id="ProtNLM"/>
    </source>
</evidence>